<feature type="signal peptide" evidence="1">
    <location>
        <begin position="1"/>
        <end position="19"/>
    </location>
</feature>
<feature type="chain" id="PRO_5032468654" description="Outer membrane protein beta-barrel domain-containing protein" evidence="1">
    <location>
        <begin position="20"/>
        <end position="164"/>
    </location>
</feature>
<reference evidence="2" key="1">
    <citation type="journal article" date="2020" name="mSystems">
        <title>Genome- and Community-Level Interaction Insights into Carbon Utilization and Element Cycling Functions of Hydrothermarchaeota in Hydrothermal Sediment.</title>
        <authorList>
            <person name="Zhou Z."/>
            <person name="Liu Y."/>
            <person name="Xu W."/>
            <person name="Pan J."/>
            <person name="Luo Z.H."/>
            <person name="Li M."/>
        </authorList>
    </citation>
    <scope>NUCLEOTIDE SEQUENCE [LARGE SCALE GENOMIC DNA]</scope>
    <source>
        <strain evidence="2">SpSt-1217</strain>
    </source>
</reference>
<proteinExistence type="predicted"/>
<evidence type="ECO:0008006" key="3">
    <source>
        <dbReference type="Google" id="ProtNLM"/>
    </source>
</evidence>
<dbReference type="AlphaFoldDB" id="A0A831PLY2"/>
<keyword evidence="1" id="KW-0732">Signal</keyword>
<gene>
    <name evidence="2" type="ORF">ENN90_15735</name>
</gene>
<comment type="caution">
    <text evidence="2">The sequence shown here is derived from an EMBL/GenBank/DDBJ whole genome shotgun (WGS) entry which is preliminary data.</text>
</comment>
<evidence type="ECO:0000313" key="2">
    <source>
        <dbReference type="EMBL" id="HDR53045.1"/>
    </source>
</evidence>
<sequence>MKHTLLSGLLLLLLFTASAQNHHNHEHHAHADAHKYHIGFGVAATHFMSEPELAPGVHVHVIRQLGHHNRWGLGLGYEGILDEHMHNSLNFLVNYYPLKHLSINAGPGMVFSEHDGENEILPAFHTEVIYEFNLGKFHIGPMAGFGIDSEDTHFSVGVHVGIGL</sequence>
<name>A0A831PLY2_9BACT</name>
<dbReference type="EMBL" id="DSDK01000882">
    <property type="protein sequence ID" value="HDR53045.1"/>
    <property type="molecule type" value="Genomic_DNA"/>
</dbReference>
<evidence type="ECO:0000256" key="1">
    <source>
        <dbReference type="SAM" id="SignalP"/>
    </source>
</evidence>
<organism evidence="2">
    <name type="scientific">Mariniphaga anaerophila</name>
    <dbReference type="NCBI Taxonomy" id="1484053"/>
    <lineage>
        <taxon>Bacteria</taxon>
        <taxon>Pseudomonadati</taxon>
        <taxon>Bacteroidota</taxon>
        <taxon>Bacteroidia</taxon>
        <taxon>Marinilabiliales</taxon>
        <taxon>Prolixibacteraceae</taxon>
        <taxon>Mariniphaga</taxon>
    </lineage>
</organism>
<protein>
    <recommendedName>
        <fullName evidence="3">Outer membrane protein beta-barrel domain-containing protein</fullName>
    </recommendedName>
</protein>
<accession>A0A831PLY2</accession>
<dbReference type="Proteomes" id="UP000886047">
    <property type="component" value="Unassembled WGS sequence"/>
</dbReference>